<evidence type="ECO:0000313" key="2">
    <source>
        <dbReference type="EMBL" id="GFU28761.1"/>
    </source>
</evidence>
<keyword evidence="1" id="KW-1133">Transmembrane helix</keyword>
<evidence type="ECO:0000256" key="1">
    <source>
        <dbReference type="SAM" id="Phobius"/>
    </source>
</evidence>
<organism evidence="2 3">
    <name type="scientific">Nephila pilipes</name>
    <name type="common">Giant wood spider</name>
    <name type="synonym">Nephila maculata</name>
    <dbReference type="NCBI Taxonomy" id="299642"/>
    <lineage>
        <taxon>Eukaryota</taxon>
        <taxon>Metazoa</taxon>
        <taxon>Ecdysozoa</taxon>
        <taxon>Arthropoda</taxon>
        <taxon>Chelicerata</taxon>
        <taxon>Arachnida</taxon>
        <taxon>Araneae</taxon>
        <taxon>Araneomorphae</taxon>
        <taxon>Entelegynae</taxon>
        <taxon>Araneoidea</taxon>
        <taxon>Nephilidae</taxon>
        <taxon>Nephila</taxon>
    </lineage>
</organism>
<protein>
    <submittedName>
        <fullName evidence="2">Uncharacterized protein</fullName>
    </submittedName>
</protein>
<keyword evidence="1" id="KW-0812">Transmembrane</keyword>
<keyword evidence="3" id="KW-1185">Reference proteome</keyword>
<keyword evidence="1" id="KW-0472">Membrane</keyword>
<name>A0A8X6QRY2_NEPPI</name>
<dbReference type="Proteomes" id="UP000887013">
    <property type="component" value="Unassembled WGS sequence"/>
</dbReference>
<comment type="caution">
    <text evidence="2">The sequence shown here is derived from an EMBL/GenBank/DDBJ whole genome shotgun (WGS) entry which is preliminary data.</text>
</comment>
<evidence type="ECO:0000313" key="3">
    <source>
        <dbReference type="Proteomes" id="UP000887013"/>
    </source>
</evidence>
<proteinExistence type="predicted"/>
<dbReference type="AlphaFoldDB" id="A0A8X6QRY2"/>
<gene>
    <name evidence="2" type="ORF">NPIL_202311</name>
</gene>
<dbReference type="EMBL" id="BMAW01082342">
    <property type="protein sequence ID" value="GFU28761.1"/>
    <property type="molecule type" value="Genomic_DNA"/>
</dbReference>
<accession>A0A8X6QRY2</accession>
<feature type="transmembrane region" description="Helical" evidence="1">
    <location>
        <begin position="81"/>
        <end position="101"/>
    </location>
</feature>
<sequence>MGEGYISEVCRIFPTSESGTSSSSAVVRKLAVSLHQSILNGKSSSSAVVDRSWQRYYGADNACSDAVGTFYAKRPFLSARLCIICISAYSWFMQSAIMILIETDN</sequence>
<reference evidence="2" key="1">
    <citation type="submission" date="2020-08" db="EMBL/GenBank/DDBJ databases">
        <title>Multicomponent nature underlies the extraordinary mechanical properties of spider dragline silk.</title>
        <authorList>
            <person name="Kono N."/>
            <person name="Nakamura H."/>
            <person name="Mori M."/>
            <person name="Yoshida Y."/>
            <person name="Ohtoshi R."/>
            <person name="Malay A.D."/>
            <person name="Moran D.A.P."/>
            <person name="Tomita M."/>
            <person name="Numata K."/>
            <person name="Arakawa K."/>
        </authorList>
    </citation>
    <scope>NUCLEOTIDE SEQUENCE</scope>
</reference>